<sequence>MQPQRRWLIHCATLLVLSVMLCIATLPGARADDDKLAATAAAAAPPHIAQALPHAFASGSGGFRWFGMRIYDARLWLDQPLPANSANAFDALLKSSAPFALDLRYARKLSGKRIAEASADQIEKLGLGNPGQRQQWLDQMRALFPDVQEGSHLSGIFTPNKGVSFFMDGKAIGQIEDPQFGKAFFAIWLAPETSAPELRQALLKKSAGE</sequence>
<evidence type="ECO:0000313" key="3">
    <source>
        <dbReference type="EMBL" id="MFL9925819.1"/>
    </source>
</evidence>
<evidence type="ECO:0000256" key="1">
    <source>
        <dbReference type="SAM" id="SignalP"/>
    </source>
</evidence>
<dbReference type="RefSeq" id="WP_408159022.1">
    <property type="nucleotide sequence ID" value="NZ_JAQQFM010000007.1"/>
</dbReference>
<dbReference type="GO" id="GO:0016853">
    <property type="term" value="F:isomerase activity"/>
    <property type="evidence" value="ECO:0007669"/>
    <property type="project" value="UniProtKB-KW"/>
</dbReference>
<feature type="signal peptide" evidence="1">
    <location>
        <begin position="1"/>
        <end position="31"/>
    </location>
</feature>
<proteinExistence type="predicted"/>
<keyword evidence="3" id="KW-0413">Isomerase</keyword>
<dbReference type="InterPro" id="IPR016087">
    <property type="entry name" value="Chalcone_isomerase"/>
</dbReference>
<accession>A0ABW9AC75</accession>
<dbReference type="InterPro" id="IPR016088">
    <property type="entry name" value="Chalcone_isomerase_3-sand"/>
</dbReference>
<evidence type="ECO:0000259" key="2">
    <source>
        <dbReference type="Pfam" id="PF16036"/>
    </source>
</evidence>
<keyword evidence="1" id="KW-0732">Signal</keyword>
<dbReference type="Pfam" id="PF16036">
    <property type="entry name" value="Chalcone_3"/>
    <property type="match status" value="1"/>
</dbReference>
<comment type="caution">
    <text evidence="3">The sequence shown here is derived from an EMBL/GenBank/DDBJ whole genome shotgun (WGS) entry which is preliminary data.</text>
</comment>
<dbReference type="EMBL" id="JAQQFM010000007">
    <property type="protein sequence ID" value="MFL9925819.1"/>
    <property type="molecule type" value="Genomic_DNA"/>
</dbReference>
<gene>
    <name evidence="3" type="ORF">PQR62_16175</name>
</gene>
<reference evidence="3 4" key="1">
    <citation type="journal article" date="2024" name="Chem. Sci.">
        <title>Discovery of megapolipeptins by genome mining of a Burkholderiales bacteria collection.</title>
        <authorList>
            <person name="Paulo B.S."/>
            <person name="Recchia M.J.J."/>
            <person name="Lee S."/>
            <person name="Fergusson C.H."/>
            <person name="Romanowski S.B."/>
            <person name="Hernandez A."/>
            <person name="Krull N."/>
            <person name="Liu D.Y."/>
            <person name="Cavanagh H."/>
            <person name="Bos A."/>
            <person name="Gray C.A."/>
            <person name="Murphy B.T."/>
            <person name="Linington R.G."/>
            <person name="Eustaquio A.S."/>
        </authorList>
    </citation>
    <scope>NUCLEOTIDE SEQUENCE [LARGE SCALE GENOMIC DNA]</scope>
    <source>
        <strain evidence="3 4">RL21-008-BIB-A</strain>
    </source>
</reference>
<organism evidence="3 4">
    <name type="scientific">Herbaspirillum lusitanum</name>
    <dbReference type="NCBI Taxonomy" id="213312"/>
    <lineage>
        <taxon>Bacteria</taxon>
        <taxon>Pseudomonadati</taxon>
        <taxon>Pseudomonadota</taxon>
        <taxon>Betaproteobacteria</taxon>
        <taxon>Burkholderiales</taxon>
        <taxon>Oxalobacteraceae</taxon>
        <taxon>Herbaspirillum</taxon>
    </lineage>
</organism>
<feature type="chain" id="PRO_5045774313" evidence="1">
    <location>
        <begin position="32"/>
        <end position="209"/>
    </location>
</feature>
<protein>
    <submittedName>
        <fullName evidence="3">Chalcone isomerase family protein</fullName>
    </submittedName>
</protein>
<keyword evidence="4" id="KW-1185">Reference proteome</keyword>
<dbReference type="Proteomes" id="UP001629246">
    <property type="component" value="Unassembled WGS sequence"/>
</dbReference>
<feature type="domain" description="Chalcone isomerase" evidence="2">
    <location>
        <begin position="66"/>
        <end position="203"/>
    </location>
</feature>
<dbReference type="Gene3D" id="3.50.70.10">
    <property type="match status" value="1"/>
</dbReference>
<evidence type="ECO:0000313" key="4">
    <source>
        <dbReference type="Proteomes" id="UP001629246"/>
    </source>
</evidence>
<name>A0ABW9AC75_9BURK</name>